<dbReference type="InterPro" id="IPR047738">
    <property type="entry name" value="SAV_2336-like_N"/>
</dbReference>
<feature type="compositionally biased region" description="Low complexity" evidence="1">
    <location>
        <begin position="34"/>
        <end position="54"/>
    </location>
</feature>
<feature type="domain" description="Protein kinase" evidence="2">
    <location>
        <begin position="606"/>
        <end position="845"/>
    </location>
</feature>
<dbReference type="InterPro" id="IPR053137">
    <property type="entry name" value="NLR-like"/>
</dbReference>
<dbReference type="Pfam" id="PF13374">
    <property type="entry name" value="TPR_10"/>
    <property type="match status" value="1"/>
</dbReference>
<sequence length="1319" mass="141229">MLDELRRILAGSRSELSSEELLDALWLAARLPQGASSALAGAAASEGARSRGSGQEPAEDEPTQDRPAVDSARPSAAEAGSIRETPSTTDHTRHPSELHAAPAPGNGAVERAAPQRRADTPRPKKTADRAEADASDRPAVPVRSPEEKALAGVELRLGRALRPLKQLRPDPHAWDLDIAATVSAMAETGLPDAVLRPARTRWLDLVLLVDDGISMLLWQRLVTEFRLLLVRSGAFRTVRVHGLDSRSPGSPKLGRRPYEADPAPLPPAALTDPTGHTLLLVISDGVGPAWRDGRMHAVLEHAAKFGPTAVLHALPQRLWDGSGIRAQEWQVTTRLRGAPNRTWQVRDPVLPPDLAPYRGVPVPVLAPSPESVGAWAALVGSPGTTARLSLMAPMGSDAAPRPYAATRAPAGVGLLRFRDAASPQAYRLAAHLAAVAPVSVPAMRLVQEALDPEIDAGHLAEVFLGGLMRRLPAEGELLPQHQWFDFAEDTRRILLDTVPPAALVRSAGAVSARLAELADANGGFPAWMPHPSGADLVRRDGQPFGWVDERLLRRLGVPGRSHETTSSAPAVPQWEPDLPFVGRPGSLWVPVSPESEEGDPHALGPYRIVARFRGGSPSVRQYLASHDAGRRLVLIRSPRTGSSAADQAACAAEEEVLARLENHRVPRLLEVGSDDGHHWLAVEYLSNPGSPEPALSLSEHVRRHGALSRKQLLSYATQLALTVAVAHQREVVHGVLSPHKVLVVGEELRLTGWSTASVDGSHSAYWTPLSCLEGFRAPELQNAQAPTKAGDVFALGRALMSTVAAQPPNESFPIDDALRQVLRACTATSPQARPTADEVLTALTVEGDRSDPRESSPPEPAPQGESSPPDAVPSDETLRFAKIGLGYAEDGTRVALDLNASTVGGMGPHGVVLCEDDTVRHQMLAGLVRHLAGAHPEGDVVFLCAWYERADVLAELAELPQAEWAGGLALSRQGQAAELRQIFMDLLSSFGSVEPKVLIVLDNYHLLPLGGLSNADDLLATAYKNVHLLIGERDRSRLTPGRRNALSYEVELTGSDGGGTLTSQAGSLAFLPYPSRPDARFETLHEQGVALLRAGQFSDAYQHLTEAADGRSALHGPDGASTLDSVFERAVALRSLGDLTRSLRDFQRVHASRGATLGRLDPTVLDALEQIAFTLNHLARHDESLDAYLQLLAGRTADQGDRHPDTLRCRHNLAYTYRQLGRADEALTAATQAYDARLTALGADHADTLDSLEELGHIQAHLGEWTLARSSYEQVYAGRNRTLGAVHPDTLSVQQYMLDAAGGGGGFLGPPKGRPAGEG</sequence>
<evidence type="ECO:0000313" key="4">
    <source>
        <dbReference type="Proteomes" id="UP000481109"/>
    </source>
</evidence>
<dbReference type="SUPFAM" id="SSF48452">
    <property type="entry name" value="TPR-like"/>
    <property type="match status" value="2"/>
</dbReference>
<dbReference type="InterPro" id="IPR011009">
    <property type="entry name" value="Kinase-like_dom_sf"/>
</dbReference>
<feature type="region of interest" description="Disordered" evidence="1">
    <location>
        <begin position="243"/>
        <end position="268"/>
    </location>
</feature>
<feature type="compositionally biased region" description="Basic and acidic residues" evidence="1">
    <location>
        <begin position="116"/>
        <end position="136"/>
    </location>
</feature>
<feature type="compositionally biased region" description="Basic and acidic residues" evidence="1">
    <location>
        <begin position="846"/>
        <end position="856"/>
    </location>
</feature>
<dbReference type="EMBL" id="JAAKZW010000004">
    <property type="protein sequence ID" value="NGO74625.1"/>
    <property type="molecule type" value="Genomic_DNA"/>
</dbReference>
<dbReference type="InterPro" id="IPR011990">
    <property type="entry name" value="TPR-like_helical_dom_sf"/>
</dbReference>
<comment type="caution">
    <text evidence="3">The sequence shown here is derived from an EMBL/GenBank/DDBJ whole genome shotgun (WGS) entry which is preliminary data.</text>
</comment>
<dbReference type="PANTHER" id="PTHR46082">
    <property type="entry name" value="ATP/GTP-BINDING PROTEIN-RELATED"/>
    <property type="match status" value="1"/>
</dbReference>
<feature type="region of interest" description="Disordered" evidence="1">
    <location>
        <begin position="846"/>
        <end position="874"/>
    </location>
</feature>
<evidence type="ECO:0000313" key="3">
    <source>
        <dbReference type="EMBL" id="NGO74625.1"/>
    </source>
</evidence>
<dbReference type="GO" id="GO:0005524">
    <property type="term" value="F:ATP binding"/>
    <property type="evidence" value="ECO:0007669"/>
    <property type="project" value="InterPro"/>
</dbReference>
<keyword evidence="4" id="KW-1185">Reference proteome</keyword>
<dbReference type="Pfam" id="PF13424">
    <property type="entry name" value="TPR_12"/>
    <property type="match status" value="1"/>
</dbReference>
<dbReference type="Gene3D" id="1.10.510.10">
    <property type="entry name" value="Transferase(Phosphotransferase) domain 1"/>
    <property type="match status" value="1"/>
</dbReference>
<accession>A0A6G4XAS4</accession>
<dbReference type="Proteomes" id="UP000481109">
    <property type="component" value="Unassembled WGS sequence"/>
</dbReference>
<proteinExistence type="predicted"/>
<evidence type="ECO:0000259" key="2">
    <source>
        <dbReference type="PROSITE" id="PS50011"/>
    </source>
</evidence>
<dbReference type="Gene3D" id="1.25.40.10">
    <property type="entry name" value="Tetratricopeptide repeat domain"/>
    <property type="match status" value="2"/>
</dbReference>
<gene>
    <name evidence="3" type="ORF">G6045_02830</name>
</gene>
<dbReference type="SMART" id="SM00220">
    <property type="entry name" value="S_TKc"/>
    <property type="match status" value="1"/>
</dbReference>
<dbReference type="RefSeq" id="WP_165330135.1">
    <property type="nucleotide sequence ID" value="NZ_JAAKZW010000004.1"/>
</dbReference>
<dbReference type="PANTHER" id="PTHR46082:SF6">
    <property type="entry name" value="AAA+ ATPASE DOMAIN-CONTAINING PROTEIN-RELATED"/>
    <property type="match status" value="1"/>
</dbReference>
<organism evidence="3 4">
    <name type="scientific">Streptomyces mesophilus</name>
    <dbReference type="NCBI Taxonomy" id="1775132"/>
    <lineage>
        <taxon>Bacteria</taxon>
        <taxon>Bacillati</taxon>
        <taxon>Actinomycetota</taxon>
        <taxon>Actinomycetes</taxon>
        <taxon>Kitasatosporales</taxon>
        <taxon>Streptomycetaceae</taxon>
        <taxon>Streptomyces</taxon>
    </lineage>
</organism>
<protein>
    <submittedName>
        <fullName evidence="3">Tetratricopeptide repeat protein</fullName>
    </submittedName>
</protein>
<dbReference type="SUPFAM" id="SSF56112">
    <property type="entry name" value="Protein kinase-like (PK-like)"/>
    <property type="match status" value="1"/>
</dbReference>
<dbReference type="Pfam" id="PF00069">
    <property type="entry name" value="Pkinase"/>
    <property type="match status" value="1"/>
</dbReference>
<name>A0A6G4XAS4_9ACTN</name>
<dbReference type="InterPro" id="IPR000719">
    <property type="entry name" value="Prot_kinase_dom"/>
</dbReference>
<evidence type="ECO:0000256" key="1">
    <source>
        <dbReference type="SAM" id="MobiDB-lite"/>
    </source>
</evidence>
<dbReference type="GO" id="GO:0004672">
    <property type="term" value="F:protein kinase activity"/>
    <property type="evidence" value="ECO:0007669"/>
    <property type="project" value="InterPro"/>
</dbReference>
<dbReference type="NCBIfam" id="NF041121">
    <property type="entry name" value="SAV_2336_NTERM"/>
    <property type="match status" value="1"/>
</dbReference>
<feature type="region of interest" description="Disordered" evidence="1">
    <location>
        <begin position="34"/>
        <end position="147"/>
    </location>
</feature>
<reference evidence="3 4" key="1">
    <citation type="submission" date="2020-02" db="EMBL/GenBank/DDBJ databases">
        <title>Whole-genome analyses of novel actinobacteria.</title>
        <authorList>
            <person name="Sahin N."/>
            <person name="Tokatli A."/>
        </authorList>
    </citation>
    <scope>NUCLEOTIDE SEQUENCE [LARGE SCALE GENOMIC DNA]</scope>
    <source>
        <strain evidence="3 4">YC504</strain>
    </source>
</reference>
<dbReference type="PROSITE" id="PS50011">
    <property type="entry name" value="PROTEIN_KINASE_DOM"/>
    <property type="match status" value="1"/>
</dbReference>